<dbReference type="AlphaFoldDB" id="A0AAN8E811"/>
<name>A0AAN8E811_CHAGU</name>
<evidence type="ECO:0000313" key="1">
    <source>
        <dbReference type="EMBL" id="KAK5936252.1"/>
    </source>
</evidence>
<evidence type="ECO:0000313" key="2">
    <source>
        <dbReference type="Proteomes" id="UP001331515"/>
    </source>
</evidence>
<keyword evidence="2" id="KW-1185">Reference proteome</keyword>
<proteinExistence type="predicted"/>
<dbReference type="Proteomes" id="UP001331515">
    <property type="component" value="Unassembled WGS sequence"/>
</dbReference>
<comment type="caution">
    <text evidence="1">The sequence shown here is derived from an EMBL/GenBank/DDBJ whole genome shotgun (WGS) entry which is preliminary data.</text>
</comment>
<reference evidence="1 2" key="1">
    <citation type="journal article" date="2023" name="Mol. Biol. Evol.">
        <title>Genomics of Secondarily Temperate Adaptation in the Only Non-Antarctic Icefish.</title>
        <authorList>
            <person name="Rivera-Colon A.G."/>
            <person name="Rayamajhi N."/>
            <person name="Minhas B.F."/>
            <person name="Madrigal G."/>
            <person name="Bilyk K.T."/>
            <person name="Yoon V."/>
            <person name="Hune M."/>
            <person name="Gregory S."/>
            <person name="Cheng C.H.C."/>
            <person name="Catchen J.M."/>
        </authorList>
    </citation>
    <scope>NUCLEOTIDE SEQUENCE [LARGE SCALE GENOMIC DNA]</scope>
    <source>
        <tissue evidence="1">White muscle</tissue>
    </source>
</reference>
<protein>
    <submittedName>
        <fullName evidence="1">Uncharacterized protein</fullName>
    </submittedName>
</protein>
<organism evidence="1 2">
    <name type="scientific">Champsocephalus gunnari</name>
    <name type="common">Mackerel icefish</name>
    <dbReference type="NCBI Taxonomy" id="52237"/>
    <lineage>
        <taxon>Eukaryota</taxon>
        <taxon>Metazoa</taxon>
        <taxon>Chordata</taxon>
        <taxon>Craniata</taxon>
        <taxon>Vertebrata</taxon>
        <taxon>Euteleostomi</taxon>
        <taxon>Actinopterygii</taxon>
        <taxon>Neopterygii</taxon>
        <taxon>Teleostei</taxon>
        <taxon>Neoteleostei</taxon>
        <taxon>Acanthomorphata</taxon>
        <taxon>Eupercaria</taxon>
        <taxon>Perciformes</taxon>
        <taxon>Notothenioidei</taxon>
        <taxon>Channichthyidae</taxon>
        <taxon>Champsocephalus</taxon>
    </lineage>
</organism>
<accession>A0AAN8E811</accession>
<gene>
    <name evidence="1" type="ORF">CgunFtcFv8_027625</name>
</gene>
<sequence>MAGFGERRRTDALFLDRLILSLPEVTINLEQGGRVLVDEQTLTLSSIAQQRSGAEFSVDKSVVTVGLPSYNMTILFDGSTAHVAGHFEAVEGLCGSPSDSSRTTSLAAEKSASSSLPGYFLV</sequence>
<dbReference type="EMBL" id="JAURVH010000118">
    <property type="protein sequence ID" value="KAK5936252.1"/>
    <property type="molecule type" value="Genomic_DNA"/>
</dbReference>